<comment type="caution">
    <text evidence="1">The sequence shown here is derived from an EMBL/GenBank/DDBJ whole genome shotgun (WGS) entry which is preliminary data.</text>
</comment>
<evidence type="ECO:0000313" key="2">
    <source>
        <dbReference type="Proteomes" id="UP000277145"/>
    </source>
</evidence>
<name>A0A3A6VYZ0_LEGPN</name>
<accession>A0A3A6VYZ0</accession>
<dbReference type="EMBL" id="QWDR01000001">
    <property type="protein sequence ID" value="RJY35092.1"/>
    <property type="molecule type" value="Genomic_DNA"/>
</dbReference>
<sequence>MCYQPSAANSLNLSVGPAISNISVTPATLLFSENSSGTITVTNTVGSPVAANNVVATIPGGSNITVQSSTCPSSLAIGASCTITLASGIQEGPIPISVAGSNTNTVITLVTVTSRPTIFISAPIQANRVIEVGVITPLVLTITNDVSSLVNANNITISNQTNCPDVTFDDSNCTSVTPGSNCNLELNSPTPYIPCTITISGSNTANSPTTPIAFQFLNGLVFETNGVNGKVVSLLAAEFNDIEWTFTDANIAGTSDLNDGITNTNNIVADPTCSNNPLNCAANRCRTLGPVWYLPAINELQALAAILCPGGTCNFGGFANDAYWSSTQAGINDAQGNSFPNVNTVLHPKNDQDRVRCIQAFP</sequence>
<dbReference type="AlphaFoldDB" id="A0A3A6VYZ0"/>
<proteinExistence type="predicted"/>
<evidence type="ECO:0000313" key="1">
    <source>
        <dbReference type="EMBL" id="RJY35092.1"/>
    </source>
</evidence>
<protein>
    <submittedName>
        <fullName evidence="1">DUF1566 domain-containing protein</fullName>
    </submittedName>
</protein>
<dbReference type="Proteomes" id="UP000277145">
    <property type="component" value="Unassembled WGS sequence"/>
</dbReference>
<gene>
    <name evidence="1" type="ORF">D1H98_07805</name>
</gene>
<organism evidence="1 2">
    <name type="scientific">Legionella pneumophila subsp. pneumophila</name>
    <dbReference type="NCBI Taxonomy" id="91891"/>
    <lineage>
        <taxon>Bacteria</taxon>
        <taxon>Pseudomonadati</taxon>
        <taxon>Pseudomonadota</taxon>
        <taxon>Gammaproteobacteria</taxon>
        <taxon>Legionellales</taxon>
        <taxon>Legionellaceae</taxon>
        <taxon>Legionella</taxon>
    </lineage>
</organism>
<reference evidence="1 2" key="1">
    <citation type="submission" date="2018-08" db="EMBL/GenBank/DDBJ databases">
        <title>Genome Sequences of Legionella pneumophila subsp. pneumophila Isolates, Recovered from a Drinking Water System in a Large Builging.</title>
        <authorList>
            <person name="Gomez-Alvarez V."/>
            <person name="Boczek L."/>
            <person name="King D."/>
            <person name="Pemberton A."/>
            <person name="Pfaller S."/>
            <person name="Rodgers M."/>
            <person name="Santodomingo J."/>
            <person name="Revetta R."/>
        </authorList>
    </citation>
    <scope>NUCLEOTIDE SEQUENCE [LARGE SCALE GENOMIC DNA]</scope>
    <source>
        <strain evidence="1 2">L01C.1</strain>
    </source>
</reference>